<keyword evidence="2" id="KW-0560">Oxidoreductase</keyword>
<evidence type="ECO:0000313" key="4">
    <source>
        <dbReference type="Proteomes" id="UP000186168"/>
    </source>
</evidence>
<dbReference type="EMBL" id="ASQP01000529">
    <property type="protein sequence ID" value="OMI33576.1"/>
    <property type="molecule type" value="Genomic_DNA"/>
</dbReference>
<evidence type="ECO:0000256" key="2">
    <source>
        <dbReference type="RuleBase" id="RU000461"/>
    </source>
</evidence>
<dbReference type="CDD" id="cd20625">
    <property type="entry name" value="CYP164-like"/>
    <property type="match status" value="1"/>
</dbReference>
<dbReference type="PANTHER" id="PTHR46696:SF1">
    <property type="entry name" value="CYTOCHROME P450 YJIB-RELATED"/>
    <property type="match status" value="1"/>
</dbReference>
<evidence type="ECO:0000256" key="1">
    <source>
        <dbReference type="ARBA" id="ARBA00010617"/>
    </source>
</evidence>
<organism evidence="3 4">
    <name type="scientific">Streptomyces sparsogenes DSM 40356</name>
    <dbReference type="NCBI Taxonomy" id="1331668"/>
    <lineage>
        <taxon>Bacteria</taxon>
        <taxon>Bacillati</taxon>
        <taxon>Actinomycetota</taxon>
        <taxon>Actinomycetes</taxon>
        <taxon>Kitasatosporales</taxon>
        <taxon>Streptomycetaceae</taxon>
        <taxon>Streptomyces</taxon>
    </lineage>
</organism>
<dbReference type="InterPro" id="IPR002397">
    <property type="entry name" value="Cyt_P450_B"/>
</dbReference>
<reference evidence="3 4" key="1">
    <citation type="submission" date="2013-05" db="EMBL/GenBank/DDBJ databases">
        <title>Genome sequence of Streptomyces sparsogenes DSM 40356.</title>
        <authorList>
            <person name="Coyne S."/>
            <person name="Seebeck F.P."/>
        </authorList>
    </citation>
    <scope>NUCLEOTIDE SEQUENCE [LARGE SCALE GENOMIC DNA]</scope>
    <source>
        <strain evidence="3 4">DSM 40356</strain>
    </source>
</reference>
<dbReference type="Proteomes" id="UP000186168">
    <property type="component" value="Unassembled WGS sequence"/>
</dbReference>
<keyword evidence="2" id="KW-0408">Iron</keyword>
<dbReference type="InterPro" id="IPR036396">
    <property type="entry name" value="Cyt_P450_sf"/>
</dbReference>
<accession>A0A1R1S5N8</accession>
<keyword evidence="2" id="KW-0479">Metal-binding</keyword>
<dbReference type="PROSITE" id="PS00086">
    <property type="entry name" value="CYTOCHROME_P450"/>
    <property type="match status" value="1"/>
</dbReference>
<dbReference type="STRING" id="67365.GCA_001704635_05302"/>
<dbReference type="GO" id="GO:0016705">
    <property type="term" value="F:oxidoreductase activity, acting on paired donors, with incorporation or reduction of molecular oxygen"/>
    <property type="evidence" value="ECO:0007669"/>
    <property type="project" value="InterPro"/>
</dbReference>
<proteinExistence type="inferred from homology"/>
<protein>
    <submittedName>
        <fullName evidence="3">Cytochrome P450</fullName>
    </submittedName>
</protein>
<keyword evidence="2" id="KW-0349">Heme</keyword>
<name>A0A1R1S5N8_9ACTN</name>
<keyword evidence="2" id="KW-0503">Monooxygenase</keyword>
<gene>
    <name evidence="3" type="ORF">SPAR_40877</name>
</gene>
<dbReference type="Pfam" id="PF00067">
    <property type="entry name" value="p450"/>
    <property type="match status" value="1"/>
</dbReference>
<dbReference type="GeneID" id="96742908"/>
<dbReference type="SUPFAM" id="SSF48264">
    <property type="entry name" value="Cytochrome P450"/>
    <property type="match status" value="1"/>
</dbReference>
<comment type="similarity">
    <text evidence="1 2">Belongs to the cytochrome P450 family.</text>
</comment>
<dbReference type="InterPro" id="IPR001128">
    <property type="entry name" value="Cyt_P450"/>
</dbReference>
<dbReference type="PRINTS" id="PR00359">
    <property type="entry name" value="BP450"/>
</dbReference>
<dbReference type="PRINTS" id="PR00385">
    <property type="entry name" value="P450"/>
</dbReference>
<dbReference type="GO" id="GO:0005506">
    <property type="term" value="F:iron ion binding"/>
    <property type="evidence" value="ECO:0007669"/>
    <property type="project" value="InterPro"/>
</dbReference>
<dbReference type="PANTHER" id="PTHR46696">
    <property type="entry name" value="P450, PUTATIVE (EUROFUNG)-RELATED"/>
    <property type="match status" value="1"/>
</dbReference>
<sequence>MEPTAAGTLVDRRSMVSLISRLRSSKGQANPYPIYAELRAMGDVVPAPWNGYLLLSHDLCDQVLRSRAWATFDAEWRARQGDASRWTAPAAIQLSKTLQGLNPPVHTRQRRSLGNVFDRNTLTNLQPFVERTVEKLLDRLSEHMRSAGEADFATLVGEELPVATISHWLNLPPADHALLRDLTHGQAYAQELLPSASQLAQANTAAQGLRDYFTALVAERRRSLGDDPLSRWIRTWDELEPDREEADETLYHLVMFIVIASLETTSTLLSNMVRLLDQHPRQRAWLLDHPEATPNAVEEVLRYDPPIHLTTRVATEDTVLSGVHIARDEVVHVMIAAANHDPAQFADPDTFDIGRTASHLGFGGGIHYCLGAALARVEAIALLQGLNRRFPTLRVTTPPLWEPRMAFRRLTALYVAER</sequence>
<dbReference type="RefSeq" id="WP_342673125.1">
    <property type="nucleotide sequence ID" value="NZ_ASQP01000529.1"/>
</dbReference>
<dbReference type="GO" id="GO:0020037">
    <property type="term" value="F:heme binding"/>
    <property type="evidence" value="ECO:0007669"/>
    <property type="project" value="InterPro"/>
</dbReference>
<evidence type="ECO:0000313" key="3">
    <source>
        <dbReference type="EMBL" id="OMI33576.1"/>
    </source>
</evidence>
<dbReference type="GO" id="GO:0004497">
    <property type="term" value="F:monooxygenase activity"/>
    <property type="evidence" value="ECO:0007669"/>
    <property type="project" value="UniProtKB-KW"/>
</dbReference>
<comment type="caution">
    <text evidence="3">The sequence shown here is derived from an EMBL/GenBank/DDBJ whole genome shotgun (WGS) entry which is preliminary data.</text>
</comment>
<dbReference type="AlphaFoldDB" id="A0A1R1S5N8"/>
<dbReference type="InterPro" id="IPR017972">
    <property type="entry name" value="Cyt_P450_CS"/>
</dbReference>
<dbReference type="Gene3D" id="1.10.630.10">
    <property type="entry name" value="Cytochrome P450"/>
    <property type="match status" value="1"/>
</dbReference>
<keyword evidence="4" id="KW-1185">Reference proteome</keyword>